<dbReference type="Proteomes" id="UP001274321">
    <property type="component" value="Unassembled WGS sequence"/>
</dbReference>
<protein>
    <submittedName>
        <fullName evidence="2">Glycosyltransferase family 25 protein</fullName>
    </submittedName>
</protein>
<reference evidence="2 3" key="1">
    <citation type="submission" date="2023-11" db="EMBL/GenBank/DDBJ databases">
        <authorList>
            <person name="Bao R."/>
        </authorList>
    </citation>
    <scope>NUCLEOTIDE SEQUENCE [LARGE SCALE GENOMIC DNA]</scope>
    <source>
        <strain evidence="2 3">PJ23</strain>
    </source>
</reference>
<dbReference type="CDD" id="cd06532">
    <property type="entry name" value="Glyco_transf_25"/>
    <property type="match status" value="1"/>
</dbReference>
<evidence type="ECO:0000259" key="1">
    <source>
        <dbReference type="Pfam" id="PF01755"/>
    </source>
</evidence>
<dbReference type="Pfam" id="PF01755">
    <property type="entry name" value="Glyco_transf_25"/>
    <property type="match status" value="1"/>
</dbReference>
<comment type="caution">
    <text evidence="2">The sequence shown here is derived from an EMBL/GenBank/DDBJ whole genome shotgun (WGS) entry which is preliminary data.</text>
</comment>
<accession>A0ABU4RUY3</accession>
<evidence type="ECO:0000313" key="2">
    <source>
        <dbReference type="EMBL" id="MDX6807460.1"/>
    </source>
</evidence>
<dbReference type="InterPro" id="IPR002654">
    <property type="entry name" value="Glyco_trans_25"/>
</dbReference>
<gene>
    <name evidence="2" type="ORF">SCD90_15440</name>
</gene>
<dbReference type="EMBL" id="JAXAFJ010000012">
    <property type="protein sequence ID" value="MDX6807460.1"/>
    <property type="molecule type" value="Genomic_DNA"/>
</dbReference>
<evidence type="ECO:0000313" key="3">
    <source>
        <dbReference type="Proteomes" id="UP001274321"/>
    </source>
</evidence>
<organism evidence="2 3">
    <name type="scientific">Terrihabitans rhizophilus</name>
    <dbReference type="NCBI Taxonomy" id="3092662"/>
    <lineage>
        <taxon>Bacteria</taxon>
        <taxon>Pseudomonadati</taxon>
        <taxon>Pseudomonadota</taxon>
        <taxon>Alphaproteobacteria</taxon>
        <taxon>Hyphomicrobiales</taxon>
        <taxon>Terrihabitans</taxon>
    </lineage>
</organism>
<sequence length="300" mass="33691">MQHFLDRGQHGDWFLIPSHVINLDRHRERWLRLPELASKIGWRIARLDAVDATSMAPDELQAAAATDPVYPLSAAEIACTMSPVLAWRTLLESDEPFLAVFEDDVEVDPLLVRLLDDTSWIPADAEVVKLETFLQRVFVRSARSIAGTDLSLARLGSVHYGTAGYIISRSGARRLLQLSASIDRTTDDLMFDARALWSHKLKVYQVTPALCVQAGRRSEGAVPAFLASSIVPVRRIRSRPSLPGLILRETVRPLRQFWTFMTSTALLQIAGYRRCVVPFSLDRRDGDEQATTMPASRRSR</sequence>
<feature type="domain" description="Glycosyl transferase family 25" evidence="1">
    <location>
        <begin position="17"/>
        <end position="190"/>
    </location>
</feature>
<keyword evidence="3" id="KW-1185">Reference proteome</keyword>
<proteinExistence type="predicted"/>
<name>A0ABU4RUY3_9HYPH</name>